<dbReference type="PROSITE" id="PS00028">
    <property type="entry name" value="ZINC_FINGER_C2H2_1"/>
    <property type="match status" value="6"/>
</dbReference>
<dbReference type="Pfam" id="PF00096">
    <property type="entry name" value="zf-C2H2"/>
    <property type="match status" value="6"/>
</dbReference>
<evidence type="ECO:0000256" key="8">
    <source>
        <dbReference type="ARBA" id="ARBA00037948"/>
    </source>
</evidence>
<feature type="compositionally biased region" description="Basic and acidic residues" evidence="10">
    <location>
        <begin position="787"/>
        <end position="802"/>
    </location>
</feature>
<feature type="compositionally biased region" description="Basic and acidic residues" evidence="10">
    <location>
        <begin position="758"/>
        <end position="773"/>
    </location>
</feature>
<feature type="compositionally biased region" description="Acidic residues" evidence="10">
    <location>
        <begin position="1043"/>
        <end position="1062"/>
    </location>
</feature>
<feature type="domain" description="C2H2-type" evidence="11">
    <location>
        <begin position="197"/>
        <end position="224"/>
    </location>
</feature>
<keyword evidence="5" id="KW-0862">Zinc</keyword>
<dbReference type="InterPro" id="IPR036236">
    <property type="entry name" value="Znf_C2H2_sf"/>
</dbReference>
<feature type="domain" description="C2H2-type" evidence="11">
    <location>
        <begin position="225"/>
        <end position="253"/>
    </location>
</feature>
<feature type="region of interest" description="Disordered" evidence="10">
    <location>
        <begin position="758"/>
        <end position="808"/>
    </location>
</feature>
<dbReference type="PANTHER" id="PTHR24388:SF54">
    <property type="entry name" value="PROTEIN ESCARGOT"/>
    <property type="match status" value="1"/>
</dbReference>
<protein>
    <submittedName>
        <fullName evidence="12">Gastrula zinc finger protein XlCGF8.2DB</fullName>
    </submittedName>
</protein>
<reference evidence="12" key="1">
    <citation type="submission" date="2021-05" db="EMBL/GenBank/DDBJ databases">
        <authorList>
            <person name="Alioto T."/>
            <person name="Alioto T."/>
            <person name="Gomez Garrido J."/>
        </authorList>
    </citation>
    <scope>NUCLEOTIDE SEQUENCE</scope>
</reference>
<dbReference type="PANTHER" id="PTHR24388">
    <property type="entry name" value="ZINC FINGER PROTEIN"/>
    <property type="match status" value="1"/>
</dbReference>
<evidence type="ECO:0000256" key="6">
    <source>
        <dbReference type="ARBA" id="ARBA00023125"/>
    </source>
</evidence>
<evidence type="ECO:0000256" key="3">
    <source>
        <dbReference type="ARBA" id="ARBA00022737"/>
    </source>
</evidence>
<keyword evidence="2" id="KW-0479">Metal-binding</keyword>
<dbReference type="FunFam" id="3.30.160.60:FF:000303">
    <property type="entry name" value="Zinc finger protein 41"/>
    <property type="match status" value="1"/>
</dbReference>
<proteinExistence type="inferred from homology"/>
<sequence length="1102" mass="124004">MDSTDMAQIHPVKLESPVIPSELSEVLIGTMSSSGTDHGTSQAAQLLEVMIKEEDKELITLSVEEIEAREREEKRRKYEMMKEFRCEVCGKYFHRSADLRRHSLSHSGMRPYVCSICGKGFAQKPHLATHALLHAEQKPFPCPICEKGYTQRQKLDSHIKIVHEQSRPYVCSLCGKTFARPDTYKLHMKRHDGYRPFACHFCGRTFTQSYHYKNHMAIHNNTNPNVCVLCDKSFSDRGSLNRHRKKVHKLTRNVPTRSELEAAERMSGNGVADHSSNNVVAGNPAPLENDHDLQLLVTDPGDVLGFPTPTSLEVKETSNSSNSNSNRGVVILSNTAVEARKSLEYLNSENSHREATSMPTTRLDTMENTKNCHRRTSIMPVTSLEMTETSNNSSTRGVAILSATVVEAKKSQEYLNSNSHRAAASIPSATRLDMMENTKISHREASPVTAIKLELMENSIREAVILSTTAGEAKKSQGYLDSKNSHRKASPVSAKRLDMMENSHKEASIFATTAVETKKSLQYLDDIIGNTTGHRISSREEGLMNDKKSLVYTNMPVTLNELKAGNIEREHLTNDELKASIEREHLTNDQVSLDSTCSSIGSESDGLEHLSLIRENPTPDSAVNNATGEVSHGHNAVNNASREVREHLSLKRDNSTPDSAVNIGTHINNASREVSHRKRCIRSEVSHGNSFVQTDTKARKSFGDSAVNMGVNSRGVSQGNISVPCEVSHGNVGVLSEVSPGNSCVRREVSSAKRLRLIEKSENSERSRNHGQESNEVSTKIGTRRNGMREDSNGKESELSKEDEIEEKNEEIIEELELRNTRNRERNIDRCEIDETSSDNHSQEDRVRLGTISEQMEASNNGIENRKRLLDSNRKENTRVYESREEFSDKLHTERLSNIKSEVLNTEFRDELPTERLLSNVNSKSRDRELVSRSSLRVSSSDEMCLNIVNSSKENSLEYQHDESEKGLREDGLEIEETNLELEETSSELRETNLDLRENSMDLRGNSLDSRGKHLDLRGNSLELRENSFGSRENSIDLRENSLEYEDEDENEEEEEENEEDLSSGHATEYYSYEREGSIAEPAQYNSTLSDYLSQILATCRR</sequence>
<keyword evidence="4 9" id="KW-0863">Zinc-finger</keyword>
<dbReference type="SUPFAM" id="SSF57667">
    <property type="entry name" value="beta-beta-alpha zinc fingers"/>
    <property type="match status" value="3"/>
</dbReference>
<keyword evidence="6" id="KW-0238">DNA-binding</keyword>
<feature type="region of interest" description="Disordered" evidence="10">
    <location>
        <begin position="1028"/>
        <end position="1082"/>
    </location>
</feature>
<dbReference type="GO" id="GO:0000978">
    <property type="term" value="F:RNA polymerase II cis-regulatory region sequence-specific DNA binding"/>
    <property type="evidence" value="ECO:0007669"/>
    <property type="project" value="TreeGrafter"/>
</dbReference>
<comment type="similarity">
    <text evidence="8">Belongs to the snail C2H2-type zinc-finger protein family.</text>
</comment>
<evidence type="ECO:0000256" key="4">
    <source>
        <dbReference type="ARBA" id="ARBA00022771"/>
    </source>
</evidence>
<dbReference type="PROSITE" id="PS50157">
    <property type="entry name" value="ZINC_FINGER_C2H2_2"/>
    <property type="match status" value="6"/>
</dbReference>
<dbReference type="FunFam" id="3.30.160.60:FF:000065">
    <property type="entry name" value="B-cell CLL/lymphoma 6, member B"/>
    <property type="match status" value="1"/>
</dbReference>
<dbReference type="AlphaFoldDB" id="A0A8D8SBC4"/>
<feature type="domain" description="C2H2-type" evidence="11">
    <location>
        <begin position="140"/>
        <end position="168"/>
    </location>
</feature>
<evidence type="ECO:0000256" key="7">
    <source>
        <dbReference type="ARBA" id="ARBA00023242"/>
    </source>
</evidence>
<evidence type="ECO:0000256" key="2">
    <source>
        <dbReference type="ARBA" id="ARBA00022723"/>
    </source>
</evidence>
<dbReference type="EMBL" id="HBUF01209725">
    <property type="protein sequence ID" value="CAG6665175.1"/>
    <property type="molecule type" value="Transcribed_RNA"/>
</dbReference>
<comment type="subcellular location">
    <subcellularLocation>
        <location evidence="1">Nucleus</location>
    </subcellularLocation>
</comment>
<dbReference type="InterPro" id="IPR013087">
    <property type="entry name" value="Znf_C2H2_type"/>
</dbReference>
<dbReference type="Gene3D" id="3.30.160.60">
    <property type="entry name" value="Classic Zinc Finger"/>
    <property type="match status" value="6"/>
</dbReference>
<dbReference type="SMART" id="SM00355">
    <property type="entry name" value="ZnF_C2H2"/>
    <property type="match status" value="6"/>
</dbReference>
<keyword evidence="7" id="KW-0539">Nucleus</keyword>
<feature type="domain" description="C2H2-type" evidence="11">
    <location>
        <begin position="84"/>
        <end position="111"/>
    </location>
</feature>
<keyword evidence="3" id="KW-0677">Repeat</keyword>
<dbReference type="GO" id="GO:0000981">
    <property type="term" value="F:DNA-binding transcription factor activity, RNA polymerase II-specific"/>
    <property type="evidence" value="ECO:0007669"/>
    <property type="project" value="TreeGrafter"/>
</dbReference>
<feature type="domain" description="C2H2-type" evidence="11">
    <location>
        <begin position="112"/>
        <end position="139"/>
    </location>
</feature>
<organism evidence="12">
    <name type="scientific">Cacopsylla melanoneura</name>
    <dbReference type="NCBI Taxonomy" id="428564"/>
    <lineage>
        <taxon>Eukaryota</taxon>
        <taxon>Metazoa</taxon>
        <taxon>Ecdysozoa</taxon>
        <taxon>Arthropoda</taxon>
        <taxon>Hexapoda</taxon>
        <taxon>Insecta</taxon>
        <taxon>Pterygota</taxon>
        <taxon>Neoptera</taxon>
        <taxon>Paraneoptera</taxon>
        <taxon>Hemiptera</taxon>
        <taxon>Sternorrhyncha</taxon>
        <taxon>Psylloidea</taxon>
        <taxon>Psyllidae</taxon>
        <taxon>Psyllinae</taxon>
        <taxon>Cacopsylla</taxon>
    </lineage>
</organism>
<evidence type="ECO:0000256" key="9">
    <source>
        <dbReference type="PROSITE-ProRule" id="PRU00042"/>
    </source>
</evidence>
<evidence type="ECO:0000313" key="12">
    <source>
        <dbReference type="EMBL" id="CAG6665175.1"/>
    </source>
</evidence>
<dbReference type="GO" id="GO:0008270">
    <property type="term" value="F:zinc ion binding"/>
    <property type="evidence" value="ECO:0007669"/>
    <property type="project" value="UniProtKB-KW"/>
</dbReference>
<evidence type="ECO:0000256" key="10">
    <source>
        <dbReference type="SAM" id="MobiDB-lite"/>
    </source>
</evidence>
<evidence type="ECO:0000256" key="5">
    <source>
        <dbReference type="ARBA" id="ARBA00022833"/>
    </source>
</evidence>
<dbReference type="FunFam" id="3.30.160.60:FF:000624">
    <property type="entry name" value="zinc finger protein 697"/>
    <property type="match status" value="1"/>
</dbReference>
<feature type="domain" description="C2H2-type" evidence="11">
    <location>
        <begin position="169"/>
        <end position="196"/>
    </location>
</feature>
<dbReference type="InterPro" id="IPR050527">
    <property type="entry name" value="Snail/Krueppel_Znf"/>
</dbReference>
<evidence type="ECO:0000256" key="1">
    <source>
        <dbReference type="ARBA" id="ARBA00004123"/>
    </source>
</evidence>
<name>A0A8D8SBC4_9HEMI</name>
<evidence type="ECO:0000259" key="11">
    <source>
        <dbReference type="PROSITE" id="PS50157"/>
    </source>
</evidence>
<accession>A0A8D8SBC4</accession>